<evidence type="ECO:0000313" key="7">
    <source>
        <dbReference type="Proteomes" id="UP000054558"/>
    </source>
</evidence>
<dbReference type="Proteomes" id="UP000054558">
    <property type="component" value="Unassembled WGS sequence"/>
</dbReference>
<proteinExistence type="predicted"/>
<dbReference type="AlphaFoldDB" id="A0A1Y1I9X6"/>
<dbReference type="GO" id="GO:0005634">
    <property type="term" value="C:nucleus"/>
    <property type="evidence" value="ECO:0007669"/>
    <property type="project" value="UniProtKB-SubCell"/>
</dbReference>
<sequence>MARNKTPKFAWRSFFAASGHDIWAIIAKAIEVAAEDEVSELRKRRDGIVEQMYRLSAVAVVPEAGCTSVEEGAGVQALAQREGFVDGVDTSTAPSKRINPSALQSDAAETDTVVNGSQQPVQTTASPRGEKAHQKVTSLGAARRGDVDVSSRTGYADEEELQVAIEQDSLRMQEILLSRSKLSAPNKSEEAILQAMASLERMNITVEELKATEIGKTISSLRKHPAKPVQIKAKHLVKSWKELVEDFQAVTNEISKKSSTDSIAIEGGLEAPPLDAATLASRNTSAELSQLLEDFTAEDLAAGLEKLSSTVTPGSAPVNSRLAFLSPVYDPRPPASRDSDFEAATNPASAASEPSGVSTDKETREKAAAEKWQQAAKLNGVPEGGGGLRGQSLGRGDFVSAEVEKKESAGERSERSSGVVASGDTPKRARSLKETDVFGEGEGPAKKARVGEGSGPDGHRTESLGTGAKADVKSASERGAPSAQPPGSSSKASGDLRLGQDRARSKTPEAAVQSSGHGSNPARASSSKPPGVVQATGAPGSQLGGRQPGKPGERPRSGTPELPVKLGRPSLSPVRTPVRPVSHSADGQKPLPKPHSANNFLQFNDTAKRATAPPRRNPEMRDPPPKQQSGVEQPVVGSQANHANGEKGRERHFHAGGVSEARKPAVGKPKKTPGLESASDDDLFDELDPLPRARKQSVRTPDGAPARRATSAADVGKSRTPVGSNSGSEPETGLEEEDGFLSDSDSEEMGDLLMEPANKLEETKRRLHEKYLQAENAKKSRTTLELKAGDVPTRKKALGHSDRSKARGSIHSKLSKLARR</sequence>
<feature type="compositionally biased region" description="Polar residues" evidence="4">
    <location>
        <begin position="112"/>
        <end position="126"/>
    </location>
</feature>
<dbReference type="CDD" id="cd00183">
    <property type="entry name" value="TFIIS_I"/>
    <property type="match status" value="1"/>
</dbReference>
<dbReference type="EMBL" id="DF237187">
    <property type="protein sequence ID" value="GAQ85496.1"/>
    <property type="molecule type" value="Genomic_DNA"/>
</dbReference>
<dbReference type="Gene3D" id="1.20.930.10">
    <property type="entry name" value="Conserved domain common to transcription factors TFIIS, elongin A, CRSP70"/>
    <property type="match status" value="1"/>
</dbReference>
<dbReference type="OMA" id="EDGHIRD"/>
<accession>A0A1Y1I9X6</accession>
<feature type="compositionally biased region" description="Basic and acidic residues" evidence="4">
    <location>
        <begin position="359"/>
        <end position="369"/>
    </location>
</feature>
<dbReference type="SMART" id="SM00509">
    <property type="entry name" value="TFS2N"/>
    <property type="match status" value="1"/>
</dbReference>
<dbReference type="PANTHER" id="PTHR46554:SF2">
    <property type="entry name" value="TFIIS N-TERMINAL DOMAIN-CONTAINING PROTEIN"/>
    <property type="match status" value="1"/>
</dbReference>
<name>A0A1Y1I9X6_KLENI</name>
<dbReference type="InterPro" id="IPR003617">
    <property type="entry name" value="TFIIS/CRSP70_N_sub"/>
</dbReference>
<evidence type="ECO:0000256" key="2">
    <source>
        <dbReference type="ARBA" id="ARBA00023242"/>
    </source>
</evidence>
<feature type="region of interest" description="Disordered" evidence="4">
    <location>
        <begin position="329"/>
        <end position="820"/>
    </location>
</feature>
<evidence type="ECO:0000256" key="3">
    <source>
        <dbReference type="PROSITE-ProRule" id="PRU00649"/>
    </source>
</evidence>
<keyword evidence="6" id="KW-0648">Protein biosynthesis</keyword>
<feature type="compositionally biased region" description="Polar residues" evidence="4">
    <location>
        <begin position="596"/>
        <end position="605"/>
    </location>
</feature>
<gene>
    <name evidence="6" type="ORF">KFL_002380090</name>
</gene>
<evidence type="ECO:0000256" key="4">
    <source>
        <dbReference type="SAM" id="MobiDB-lite"/>
    </source>
</evidence>
<evidence type="ECO:0000259" key="5">
    <source>
        <dbReference type="PROSITE" id="PS51319"/>
    </source>
</evidence>
<dbReference type="SUPFAM" id="SSF47676">
    <property type="entry name" value="Conserved domain common to transcription factors TFIIS, elongin A, CRSP70"/>
    <property type="match status" value="1"/>
</dbReference>
<dbReference type="PANTHER" id="PTHR46554">
    <property type="entry name" value="MEDIATOR OF RNA POLYMERASE II TRANSCRIPTION SUBUNIT 26A-RELATED"/>
    <property type="match status" value="1"/>
</dbReference>
<feature type="compositionally biased region" description="Low complexity" evidence="4">
    <location>
        <begin position="479"/>
        <end position="493"/>
    </location>
</feature>
<keyword evidence="2 3" id="KW-0539">Nucleus</keyword>
<evidence type="ECO:0000313" key="6">
    <source>
        <dbReference type="EMBL" id="GAQ85496.1"/>
    </source>
</evidence>
<keyword evidence="6" id="KW-0251">Elongation factor</keyword>
<comment type="subcellular location">
    <subcellularLocation>
        <location evidence="1 3">Nucleus</location>
    </subcellularLocation>
</comment>
<feature type="compositionally biased region" description="Basic residues" evidence="4">
    <location>
        <begin position="806"/>
        <end position="820"/>
    </location>
</feature>
<dbReference type="GO" id="GO:0003746">
    <property type="term" value="F:translation elongation factor activity"/>
    <property type="evidence" value="ECO:0007669"/>
    <property type="project" value="UniProtKB-KW"/>
</dbReference>
<evidence type="ECO:0000256" key="1">
    <source>
        <dbReference type="ARBA" id="ARBA00004123"/>
    </source>
</evidence>
<organism evidence="6 7">
    <name type="scientific">Klebsormidium nitens</name>
    <name type="common">Green alga</name>
    <name type="synonym">Ulothrix nitens</name>
    <dbReference type="NCBI Taxonomy" id="105231"/>
    <lineage>
        <taxon>Eukaryota</taxon>
        <taxon>Viridiplantae</taxon>
        <taxon>Streptophyta</taxon>
        <taxon>Klebsormidiophyceae</taxon>
        <taxon>Klebsormidiales</taxon>
        <taxon>Klebsormidiaceae</taxon>
        <taxon>Klebsormidium</taxon>
    </lineage>
</organism>
<feature type="region of interest" description="Disordered" evidence="4">
    <location>
        <begin position="88"/>
        <end position="153"/>
    </location>
</feature>
<protein>
    <submittedName>
        <fullName evidence="6">Transcription elongation factor (TFIIS) family protein</fullName>
    </submittedName>
</protein>
<feature type="compositionally biased region" description="Basic and acidic residues" evidence="4">
    <location>
        <begin position="402"/>
        <end position="415"/>
    </location>
</feature>
<feature type="compositionally biased region" description="Basic and acidic residues" evidence="4">
    <location>
        <begin position="425"/>
        <end position="436"/>
    </location>
</feature>
<feature type="compositionally biased region" description="Acidic residues" evidence="4">
    <location>
        <begin position="732"/>
        <end position="750"/>
    </location>
</feature>
<reference evidence="6 7" key="1">
    <citation type="journal article" date="2014" name="Nat. Commun.">
        <title>Klebsormidium flaccidum genome reveals primary factors for plant terrestrial adaptation.</title>
        <authorList>
            <person name="Hori K."/>
            <person name="Maruyama F."/>
            <person name="Fujisawa T."/>
            <person name="Togashi T."/>
            <person name="Yamamoto N."/>
            <person name="Seo M."/>
            <person name="Sato S."/>
            <person name="Yamada T."/>
            <person name="Mori H."/>
            <person name="Tajima N."/>
            <person name="Moriyama T."/>
            <person name="Ikeuchi M."/>
            <person name="Watanabe M."/>
            <person name="Wada H."/>
            <person name="Kobayashi K."/>
            <person name="Saito M."/>
            <person name="Masuda T."/>
            <person name="Sasaki-Sekimoto Y."/>
            <person name="Mashiguchi K."/>
            <person name="Awai K."/>
            <person name="Shimojima M."/>
            <person name="Masuda S."/>
            <person name="Iwai M."/>
            <person name="Nobusawa T."/>
            <person name="Narise T."/>
            <person name="Kondo S."/>
            <person name="Saito H."/>
            <person name="Sato R."/>
            <person name="Murakawa M."/>
            <person name="Ihara Y."/>
            <person name="Oshima-Yamada Y."/>
            <person name="Ohtaka K."/>
            <person name="Satoh M."/>
            <person name="Sonobe K."/>
            <person name="Ishii M."/>
            <person name="Ohtani R."/>
            <person name="Kanamori-Sato M."/>
            <person name="Honoki R."/>
            <person name="Miyazaki D."/>
            <person name="Mochizuki H."/>
            <person name="Umetsu J."/>
            <person name="Higashi K."/>
            <person name="Shibata D."/>
            <person name="Kamiya Y."/>
            <person name="Sato N."/>
            <person name="Nakamura Y."/>
            <person name="Tabata S."/>
            <person name="Ida S."/>
            <person name="Kurokawa K."/>
            <person name="Ohta H."/>
        </authorList>
    </citation>
    <scope>NUCLEOTIDE SEQUENCE [LARGE SCALE GENOMIC DNA]</scope>
    <source>
        <strain evidence="6 7">NIES-2285</strain>
    </source>
</reference>
<feature type="compositionally biased region" description="Polar residues" evidence="4">
    <location>
        <begin position="627"/>
        <end position="642"/>
    </location>
</feature>
<feature type="compositionally biased region" description="Acidic residues" evidence="4">
    <location>
        <begin position="678"/>
        <end position="688"/>
    </location>
</feature>
<dbReference type="PROSITE" id="PS51319">
    <property type="entry name" value="TFIIS_N"/>
    <property type="match status" value="1"/>
</dbReference>
<feature type="domain" description="TFIIS N-terminal" evidence="5">
    <location>
        <begin position="174"/>
        <end position="247"/>
    </location>
</feature>
<dbReference type="InterPro" id="IPR035441">
    <property type="entry name" value="TFIIS/LEDGF_dom_sf"/>
</dbReference>
<dbReference type="OrthoDB" id="44867at2759"/>
<feature type="compositionally biased region" description="Basic and acidic residues" evidence="4">
    <location>
        <begin position="498"/>
        <end position="507"/>
    </location>
</feature>
<dbReference type="InterPro" id="IPR017923">
    <property type="entry name" value="TFIIS_N"/>
</dbReference>
<feature type="compositionally biased region" description="Basic and acidic residues" evidence="4">
    <location>
        <begin position="758"/>
        <end position="788"/>
    </location>
</feature>
<keyword evidence="7" id="KW-1185">Reference proteome</keyword>
<dbReference type="Pfam" id="PF08711">
    <property type="entry name" value="Med26"/>
    <property type="match status" value="1"/>
</dbReference>
<feature type="compositionally biased region" description="Polar residues" evidence="4">
    <location>
        <begin position="512"/>
        <end position="528"/>
    </location>
</feature>